<dbReference type="SUPFAM" id="SSF51735">
    <property type="entry name" value="NAD(P)-binding Rossmann-fold domains"/>
    <property type="match status" value="1"/>
</dbReference>
<keyword evidence="2" id="KW-0560">Oxidoreductase</keyword>
<dbReference type="GO" id="GO:0016491">
    <property type="term" value="F:oxidoreductase activity"/>
    <property type="evidence" value="ECO:0007669"/>
    <property type="project" value="UniProtKB-KW"/>
</dbReference>
<gene>
    <name evidence="3" type="ORF">LS73_005555</name>
</gene>
<accession>A0A4U8TJ58</accession>
<proteinExistence type="inferred from homology"/>
<dbReference type="EMBL" id="JRPD02000010">
    <property type="protein sequence ID" value="TLE00154.1"/>
    <property type="molecule type" value="Genomic_DNA"/>
</dbReference>
<evidence type="ECO:0000256" key="1">
    <source>
        <dbReference type="ARBA" id="ARBA00006484"/>
    </source>
</evidence>
<evidence type="ECO:0000256" key="2">
    <source>
        <dbReference type="ARBA" id="ARBA00023002"/>
    </source>
</evidence>
<dbReference type="RefSeq" id="WP_104717600.1">
    <property type="nucleotide sequence ID" value="NZ_FZML01000027.1"/>
</dbReference>
<dbReference type="InterPro" id="IPR036291">
    <property type="entry name" value="NAD(P)-bd_dom_sf"/>
</dbReference>
<dbReference type="InterPro" id="IPR002347">
    <property type="entry name" value="SDR_fam"/>
</dbReference>
<evidence type="ECO:0000313" key="4">
    <source>
        <dbReference type="Proteomes" id="UP000029922"/>
    </source>
</evidence>
<comment type="similarity">
    <text evidence="1">Belongs to the short-chain dehydrogenases/reductases (SDR) family.</text>
</comment>
<dbReference type="Gene3D" id="3.40.50.720">
    <property type="entry name" value="NAD(P)-binding Rossmann-like Domain"/>
    <property type="match status" value="1"/>
</dbReference>
<dbReference type="Proteomes" id="UP000029922">
    <property type="component" value="Unassembled WGS sequence"/>
</dbReference>
<dbReference type="CDD" id="cd05233">
    <property type="entry name" value="SDR_c"/>
    <property type="match status" value="1"/>
</dbReference>
<dbReference type="AlphaFoldDB" id="A0A4U8TJ58"/>
<comment type="caution">
    <text evidence="3">The sequence shown here is derived from an EMBL/GenBank/DDBJ whole genome shotgun (WGS) entry which is preliminary data.</text>
</comment>
<reference evidence="3 4" key="1">
    <citation type="journal article" date="2014" name="Genome Announc.">
        <title>Draft genome sequences of eight enterohepatic helicobacter species isolated from both laboratory and wild rodents.</title>
        <authorList>
            <person name="Sheh A."/>
            <person name="Shen Z."/>
            <person name="Fox J.G."/>
        </authorList>
    </citation>
    <scope>NUCLEOTIDE SEQUENCE [LARGE SCALE GENOMIC DNA]</scope>
    <source>
        <strain evidence="3 4">ST1</strain>
    </source>
</reference>
<evidence type="ECO:0000313" key="3">
    <source>
        <dbReference type="EMBL" id="TLE00154.1"/>
    </source>
</evidence>
<dbReference type="PRINTS" id="PR00081">
    <property type="entry name" value="GDHRDH"/>
</dbReference>
<dbReference type="PANTHER" id="PTHR43477">
    <property type="entry name" value="DIHYDROANTICAPSIN 7-DEHYDROGENASE"/>
    <property type="match status" value="1"/>
</dbReference>
<dbReference type="Pfam" id="PF13561">
    <property type="entry name" value="adh_short_C2"/>
    <property type="match status" value="1"/>
</dbReference>
<name>A0A4U8TJ58_9HELI</name>
<dbReference type="PANTHER" id="PTHR43477:SF1">
    <property type="entry name" value="DIHYDROANTICAPSIN 7-DEHYDROGENASE"/>
    <property type="match status" value="1"/>
</dbReference>
<dbReference type="OrthoDB" id="9790785at2"/>
<protein>
    <submittedName>
        <fullName evidence="3">SDR family oxidoreductase</fullName>
    </submittedName>
</protein>
<sequence length="247" mass="27085">MQDDIFKLKDKLIIITGASSGLGLATCKLLDTLGARVIGIARREDKLQILKRECKKFEYRVYDFCNQEGIGKLFDSIVIDHGKVNGFAYFAGISDITPLRNIDSKKAKKIFDVNFFSALECIKCLYDKRKAANLSIVLISSQALQASIPANSIYDSSKAALTQLSLSISKDLAKHGFRVNAILPGPIRTEIMKGKEDMQELWKSWINSIPLGEGEPSDVANLCAFLLSPLSKWIAAQRIVVGGGGGI</sequence>
<organism evidence="3 4">
    <name type="scientific">Helicobacter muridarum</name>
    <dbReference type="NCBI Taxonomy" id="216"/>
    <lineage>
        <taxon>Bacteria</taxon>
        <taxon>Pseudomonadati</taxon>
        <taxon>Campylobacterota</taxon>
        <taxon>Epsilonproteobacteria</taxon>
        <taxon>Campylobacterales</taxon>
        <taxon>Helicobacteraceae</taxon>
        <taxon>Helicobacter</taxon>
    </lineage>
</organism>
<dbReference type="InterPro" id="IPR051122">
    <property type="entry name" value="SDR_DHRS6-like"/>
</dbReference>